<name>A0ABT3GT42_9BACT</name>
<dbReference type="Pfam" id="PF12275">
    <property type="entry name" value="DUF3616"/>
    <property type="match status" value="1"/>
</dbReference>
<evidence type="ECO:0000259" key="3">
    <source>
        <dbReference type="Pfam" id="PF13229"/>
    </source>
</evidence>
<accession>A0ABT3GT42</accession>
<protein>
    <submittedName>
        <fullName evidence="4">DUF3616 domain-containing protein</fullName>
    </submittedName>
</protein>
<organism evidence="4 5">
    <name type="scientific">Luteolibacter arcticus</name>
    <dbReference type="NCBI Taxonomy" id="1581411"/>
    <lineage>
        <taxon>Bacteria</taxon>
        <taxon>Pseudomonadati</taxon>
        <taxon>Verrucomicrobiota</taxon>
        <taxon>Verrucomicrobiia</taxon>
        <taxon>Verrucomicrobiales</taxon>
        <taxon>Verrucomicrobiaceae</taxon>
        <taxon>Luteolibacter</taxon>
    </lineage>
</organism>
<dbReference type="Gene3D" id="2.60.120.260">
    <property type="entry name" value="Galactose-binding domain-like"/>
    <property type="match status" value="1"/>
</dbReference>
<dbReference type="EMBL" id="JAPDDT010000033">
    <property type="protein sequence ID" value="MCW1926649.1"/>
    <property type="molecule type" value="Genomic_DNA"/>
</dbReference>
<dbReference type="Proteomes" id="UP001320876">
    <property type="component" value="Unassembled WGS sequence"/>
</dbReference>
<evidence type="ECO:0000256" key="1">
    <source>
        <dbReference type="SAM" id="MobiDB-lite"/>
    </source>
</evidence>
<evidence type="ECO:0000313" key="4">
    <source>
        <dbReference type="EMBL" id="MCW1926649.1"/>
    </source>
</evidence>
<feature type="domain" description="Right handed beta helix" evidence="3">
    <location>
        <begin position="766"/>
        <end position="867"/>
    </location>
</feature>
<comment type="caution">
    <text evidence="4">The sequence shown here is derived from an EMBL/GenBank/DDBJ whole genome shotgun (WGS) entry which is preliminary data.</text>
</comment>
<dbReference type="SUPFAM" id="SSF51126">
    <property type="entry name" value="Pectin lyase-like"/>
    <property type="match status" value="1"/>
</dbReference>
<dbReference type="NCBIfam" id="NF041518">
    <property type="entry name" value="choice_anch_Q"/>
    <property type="match status" value="1"/>
</dbReference>
<evidence type="ECO:0000259" key="2">
    <source>
        <dbReference type="Pfam" id="PF12275"/>
    </source>
</evidence>
<proteinExistence type="predicted"/>
<dbReference type="InterPro" id="IPR011050">
    <property type="entry name" value="Pectin_lyase_fold/virulence"/>
</dbReference>
<dbReference type="InterPro" id="IPR039448">
    <property type="entry name" value="Beta_helix"/>
</dbReference>
<dbReference type="InterPro" id="IPR006626">
    <property type="entry name" value="PbH1"/>
</dbReference>
<gene>
    <name evidence="4" type="ORF">OKA05_29115</name>
</gene>
<dbReference type="RefSeq" id="WP_264490757.1">
    <property type="nucleotide sequence ID" value="NZ_JAPDDT010000033.1"/>
</dbReference>
<dbReference type="InterPro" id="IPR059226">
    <property type="entry name" value="Choice_anch_Q_dom"/>
</dbReference>
<reference evidence="4 5" key="1">
    <citation type="submission" date="2022-10" db="EMBL/GenBank/DDBJ databases">
        <title>Luteolibacter arcticus strain CCTCC AB 2014275, whole genome shotgun sequencing project.</title>
        <authorList>
            <person name="Zhao G."/>
            <person name="Shen L."/>
        </authorList>
    </citation>
    <scope>NUCLEOTIDE SEQUENCE [LARGE SCALE GENOMIC DNA]</scope>
    <source>
        <strain evidence="4 5">CCTCC AB 2014275</strain>
    </source>
</reference>
<evidence type="ECO:0000313" key="5">
    <source>
        <dbReference type="Proteomes" id="UP001320876"/>
    </source>
</evidence>
<dbReference type="InterPro" id="IPR022060">
    <property type="entry name" value="DUF3616"/>
</dbReference>
<keyword evidence="5" id="KW-1185">Reference proteome</keyword>
<dbReference type="SMART" id="SM00710">
    <property type="entry name" value="PbH1"/>
    <property type="match status" value="5"/>
</dbReference>
<feature type="region of interest" description="Disordered" evidence="1">
    <location>
        <begin position="963"/>
        <end position="986"/>
    </location>
</feature>
<dbReference type="Pfam" id="PF13229">
    <property type="entry name" value="Beta_helix"/>
    <property type="match status" value="1"/>
</dbReference>
<feature type="domain" description="DUF3616" evidence="2">
    <location>
        <begin position="481"/>
        <end position="592"/>
    </location>
</feature>
<sequence>MKSPGSRAPFLLLTLLPIAGLHAADQLAIWSFSSLSGLSSGSAVGATAEVLTGIPAVIIRNSDIHSSGATGVAYADLAGIAQPAGKAIGWSDFKKSGQAVDGQLDIAFNATGRSSLALRFDYKHSNDNDDAEKEMQWLYSTNGGSSWSSATKFTITDNNTWKTKSITLPAALNGQANVIVRLEKWAADSDSTEVNKSLILDNIELSAGGSTQPPGQTPVLAISSSSLSIPPTNPVSLCSARGDTADAALTAISISPSDGDTADANLTATVSSSHPAVATASLTPQTTGGQVTWALTLQPLGTGYTTLTVTVADPQGNNTTYVVNYAVSAPSSTPATSRYHAGASDASSAIALDADWMLVANDEDQTLRLYPRGQSDQPAKTFDLNANLGLAKEADFEATIRFGNRLYFLGSHGNDKEGNTEPTRNMCCSYDVSGTGAATALTYVNKFTGLKNNLISWDNANGHGLGAAALRLSASAQSGVLPTDPEGLNIEAATLRGSDVLLGFRAPLQNTSQRNRALVIPITNFRTVVDAGSGTMQFGAPVFLDLGGRAIRSMATLPSGAILILAGPVGESASLSPAFSFYRWDGNAASAPVRVSSSLDAAAANGGGSPEAIVDPPAELTPGSQVQVLQDNGTTVFYNDGIVGKDLATRAFAKSRSDLLTIGAERIVTTLVDENNVIPGTGSSLREVVNTAGFGDTITFAPALSGTTITLLHGPLALDGVGSISASALPGGITVSGNHASRVFDIAAGVPVSLAGLNLIDGTATGSGGILLNGGGDVSITGCTFAGGDAGTDGGAIAQSGGSLELANVTLSNNHAANRGGAIHLTGGSLVLDHVTAAGNSATVNGAGLSIVSGTAEVRNSILTGNTGPTQVAGAFTGSHNLTSGDPRLAPLASYGGATPVMPPLPGSPAIDAAGSSLLALDQRGLPRTLGGLPDAGACESFALLGLALTDSDHDGIDDRLEPALGLNVGTDDATRDSDGDGQTDAEEIADMTDPANPASRLAISGFVQVANEEGTGLPVYSFSFPTFPGLEYELETSTALDVFTPVDGSGFTATGYLKTVQVPLAAGKGFVRVVRK</sequence>